<reference evidence="1 2" key="1">
    <citation type="submission" date="2017-03" db="EMBL/GenBank/DDBJ databases">
        <title>Whole genome sequence of Micromonospora wenchangensis, isolated from mangrove soil.</title>
        <authorList>
            <person name="Yang H."/>
        </authorList>
    </citation>
    <scope>NUCLEOTIDE SEQUENCE [LARGE SCALE GENOMIC DNA]</scope>
    <source>
        <strain evidence="1 2">CCTCC AA 2012002</strain>
    </source>
</reference>
<proteinExistence type="predicted"/>
<protein>
    <recommendedName>
        <fullName evidence="3">ATPase AAA-type core domain-containing protein</fullName>
    </recommendedName>
</protein>
<evidence type="ECO:0000313" key="1">
    <source>
        <dbReference type="EMBL" id="OWV00508.1"/>
    </source>
</evidence>
<comment type="caution">
    <text evidence="1">The sequence shown here is derived from an EMBL/GenBank/DDBJ whole genome shotgun (WGS) entry which is preliminary data.</text>
</comment>
<accession>A0A246REU0</accession>
<dbReference type="SUPFAM" id="SSF48371">
    <property type="entry name" value="ARM repeat"/>
    <property type="match status" value="1"/>
</dbReference>
<dbReference type="Gene3D" id="1.25.10.10">
    <property type="entry name" value="Leucine-rich Repeat Variant"/>
    <property type="match status" value="1"/>
</dbReference>
<evidence type="ECO:0000313" key="2">
    <source>
        <dbReference type="Proteomes" id="UP000197174"/>
    </source>
</evidence>
<dbReference type="Proteomes" id="UP000197174">
    <property type="component" value="Unassembled WGS sequence"/>
</dbReference>
<name>A0A246REU0_9ACTN</name>
<keyword evidence="2" id="KW-1185">Reference proteome</keyword>
<dbReference type="Gene3D" id="3.40.50.300">
    <property type="entry name" value="P-loop containing nucleotide triphosphate hydrolases"/>
    <property type="match status" value="1"/>
</dbReference>
<dbReference type="EMBL" id="MZMV01000069">
    <property type="protein sequence ID" value="OWV00508.1"/>
    <property type="molecule type" value="Genomic_DNA"/>
</dbReference>
<gene>
    <name evidence="1" type="ORF">B5D80_27960</name>
</gene>
<dbReference type="InterPro" id="IPR016024">
    <property type="entry name" value="ARM-type_fold"/>
</dbReference>
<sequence>MSPRPGGETDKFGNRYEGAWTVRHVLRVLSGAGTSITVEDIDEFAEGAEFTFSDGRSIQVHQVKRQNRNANSWTPKSLQEKGIWENARKHVSAGRRFHFVSIIPARPIQELADRARRSSDLDSFTKNFLSDELKESFDQLASTDIFGSPEAAWTILRGFWIEWHDERSLNDINAVIADMLLEGAAGRLAAVGLGDFVQQNLGVRLDAAAIEAGLSEYGLRRAQQVRTATIAEHAAAITAGWIAGIERELIKPIIPRSEAARLVELLEGEDQLLLLTGDAGYGKSAVLHELAGELITKDVAVLGFRLDRLEAFSSTAELGEKLGLTVSPVTALSVVAGQRPSVLVIDQLDAVSLASGRMPRSFDAIANTIREAAAFPKMRIVLACRRFDVENDHRIRELVTGERSVRVELEMLSEPQVADAVHAMGIDPASLGQRQVDLLRSPLHLVLLQSIADQSGVLSFQTPNGLFDAFWDRKVIACLHRREGTRFAQVARTVASAMSSRQRLWIDVSTLDHDDLTVDAGVLVSEHVLVRDGQRIAFFHEAFFGYVFTRAWISQRQSIVEFLLAGEQELFRRSQVRQILSHLRASDLGRFVEEVEGLLMHEQVRFHIKEVVLGIVHSLSEPSSADWDMMNRVLDANPPFESRVWLSLRTLPWFDRLDAEGMFEEWLASGDERVQDNALHVALGGIKERPERMAELLAPHAGRQRYANWLLWTVRFANVHESRPLFDLLLDAIRTGKLQDYGHDLWMFTYDLAEHQPAWAAELLVAHLALRPNALAVDESGRVALLLDGDDALIRLTTGAAKGAPRVFCELITPYLLSVMRLTERPWAEHLLADAHFGYRVPHDSFHELEDAVLFGAASALRSFAGNDPAAARPLLEKLAADQHEAAQWLLYEGLRGAAASHYADWAGSLLLEGSTRFLSGYMSNGVWTTRQLIEAITPHLSPELFSRLESEVVALRFSWERRNPGWYVFCLLSAMGESRLSLLGRRRLGELRRLTGMDSPEEPEPIVVRQVESPIAPDAAQYMSDEDWLRAMARHNSDRESFTTFRGGSRELSHVLQGEVAEDPVRFARLALRLDDSINPDYTEAILMGLGEGDPLPDPNPLFVAIRHIASLHLGQNDRWLGWPLRKNYLKSDVPADIITMLIERIMSSEDPVADRWPNHELGERESLDGVIMSEGMNTARGSLALTLGYLLVYDSDGRRTALVVPVLDRLAQDPSVAVRACVAQIVAGCLMHARSQAVDAFKLLVQGDDRLLVVETVTRLIRYIGNADPAIVMPLVPRMLAAEAAEVRQGGGALAAIAAVQWGQEGLLQAVVAGQDAAARTGAAMVCAHLLPAATNSAVAEDTLIHLMNDSDKGVREAAAEVAGVLRNERLRRFSRVLTALISSEAYSEAVPQLLITLERAPDRVDALVILCARRFTEVHGADIGDISTGAAGDAREVGQLVFRAYAQATSHGQRREALDLIDQLLALNAYGMVELVDAAER</sequence>
<dbReference type="InterPro" id="IPR011989">
    <property type="entry name" value="ARM-like"/>
</dbReference>
<dbReference type="InterPro" id="IPR027417">
    <property type="entry name" value="P-loop_NTPase"/>
</dbReference>
<evidence type="ECO:0008006" key="3">
    <source>
        <dbReference type="Google" id="ProtNLM"/>
    </source>
</evidence>
<dbReference type="OrthoDB" id="7051144at2"/>
<organism evidence="1 2">
    <name type="scientific">Micromonospora wenchangensis</name>
    <dbReference type="NCBI Taxonomy" id="1185415"/>
    <lineage>
        <taxon>Bacteria</taxon>
        <taxon>Bacillati</taxon>
        <taxon>Actinomycetota</taxon>
        <taxon>Actinomycetes</taxon>
        <taxon>Micromonosporales</taxon>
        <taxon>Micromonosporaceae</taxon>
        <taxon>Micromonospora</taxon>
    </lineage>
</organism>
<dbReference type="SUPFAM" id="SSF52540">
    <property type="entry name" value="P-loop containing nucleoside triphosphate hydrolases"/>
    <property type="match status" value="1"/>
</dbReference>